<comment type="caution">
    <text evidence="2">The sequence shown here is derived from an EMBL/GenBank/DDBJ whole genome shotgun (WGS) entry which is preliminary data.</text>
</comment>
<proteinExistence type="predicted"/>
<evidence type="ECO:0000313" key="2">
    <source>
        <dbReference type="EMBL" id="RMX57224.1"/>
    </source>
</evidence>
<gene>
    <name evidence="2" type="ORF">pdam_00024345</name>
</gene>
<feature type="compositionally biased region" description="Basic residues" evidence="1">
    <location>
        <begin position="86"/>
        <end position="95"/>
    </location>
</feature>
<name>A0A3M6UUI5_POCDA</name>
<evidence type="ECO:0000256" key="1">
    <source>
        <dbReference type="SAM" id="MobiDB-lite"/>
    </source>
</evidence>
<feature type="compositionally biased region" description="Basic and acidic residues" evidence="1">
    <location>
        <begin position="38"/>
        <end position="52"/>
    </location>
</feature>
<keyword evidence="3" id="KW-1185">Reference proteome</keyword>
<organism evidence="2 3">
    <name type="scientific">Pocillopora damicornis</name>
    <name type="common">Cauliflower coral</name>
    <name type="synonym">Millepora damicornis</name>
    <dbReference type="NCBI Taxonomy" id="46731"/>
    <lineage>
        <taxon>Eukaryota</taxon>
        <taxon>Metazoa</taxon>
        <taxon>Cnidaria</taxon>
        <taxon>Anthozoa</taxon>
        <taxon>Hexacorallia</taxon>
        <taxon>Scleractinia</taxon>
        <taxon>Astrocoeniina</taxon>
        <taxon>Pocilloporidae</taxon>
        <taxon>Pocillopora</taxon>
    </lineage>
</organism>
<dbReference type="EMBL" id="RCHS01000697">
    <property type="protein sequence ID" value="RMX57224.1"/>
    <property type="molecule type" value="Genomic_DNA"/>
</dbReference>
<protein>
    <submittedName>
        <fullName evidence="2">Uncharacterized protein</fullName>
    </submittedName>
</protein>
<sequence length="107" mass="11520">MTLKAPLARAGASKVSEQQATDIGSPGNANAVFPQKSKTADKDSSFWTHDTKGGCPACNRKCNSRRKCCHYAQYCRDSQKGQSGGTHRKEKKSKGVKNPGPLKPLAK</sequence>
<feature type="region of interest" description="Disordered" evidence="1">
    <location>
        <begin position="77"/>
        <end position="107"/>
    </location>
</feature>
<dbReference type="Proteomes" id="UP000275408">
    <property type="component" value="Unassembled WGS sequence"/>
</dbReference>
<accession>A0A3M6UUI5</accession>
<reference evidence="2 3" key="1">
    <citation type="journal article" date="2018" name="Sci. Rep.">
        <title>Comparative analysis of the Pocillopora damicornis genome highlights role of immune system in coral evolution.</title>
        <authorList>
            <person name="Cunning R."/>
            <person name="Bay R.A."/>
            <person name="Gillette P."/>
            <person name="Baker A.C."/>
            <person name="Traylor-Knowles N."/>
        </authorList>
    </citation>
    <scope>NUCLEOTIDE SEQUENCE [LARGE SCALE GENOMIC DNA]</scope>
    <source>
        <strain evidence="2">RSMAS</strain>
        <tissue evidence="2">Whole animal</tissue>
    </source>
</reference>
<feature type="region of interest" description="Disordered" evidence="1">
    <location>
        <begin position="1"/>
        <end position="54"/>
    </location>
</feature>
<evidence type="ECO:0000313" key="3">
    <source>
        <dbReference type="Proteomes" id="UP000275408"/>
    </source>
</evidence>
<dbReference type="AlphaFoldDB" id="A0A3M6UUI5"/>